<gene>
    <name evidence="14" type="ORF">H0A72_07440</name>
</gene>
<protein>
    <recommendedName>
        <fullName evidence="6">Probable succinyl-diaminopimelate desuccinylase</fullName>
        <ecNumber evidence="5">3.5.1.18</ecNumber>
    </recommendedName>
</protein>
<reference evidence="14 15" key="1">
    <citation type="submission" date="2020-07" db="EMBL/GenBank/DDBJ databases">
        <title>Taxonomic revisions and descriptions of new bacterial species based on genomic comparisons in the high-G+C-content subgroup of the family Alcaligenaceae.</title>
        <authorList>
            <person name="Szabo A."/>
            <person name="Felfoldi T."/>
        </authorList>
    </citation>
    <scope>NUCLEOTIDE SEQUENCE [LARGE SCALE GENOMIC DNA]</scope>
    <source>
        <strain evidence="14 15">LMG 24012</strain>
    </source>
</reference>
<evidence type="ECO:0000256" key="3">
    <source>
        <dbReference type="ARBA" id="ARBA00005130"/>
    </source>
</evidence>
<dbReference type="InterPro" id="IPR010182">
    <property type="entry name" value="ArgE/DapE"/>
</dbReference>
<evidence type="ECO:0000313" key="14">
    <source>
        <dbReference type="EMBL" id="NYT49144.1"/>
    </source>
</evidence>
<evidence type="ECO:0000256" key="7">
    <source>
        <dbReference type="ARBA" id="ARBA00022605"/>
    </source>
</evidence>
<keyword evidence="10" id="KW-0862">Zinc</keyword>
<dbReference type="Proteomes" id="UP000559809">
    <property type="component" value="Unassembled WGS sequence"/>
</dbReference>
<dbReference type="EC" id="3.5.1.18" evidence="5"/>
<dbReference type="PROSITE" id="PS00758">
    <property type="entry name" value="ARGE_DAPE_CPG2_1"/>
    <property type="match status" value="1"/>
</dbReference>
<evidence type="ECO:0000256" key="8">
    <source>
        <dbReference type="ARBA" id="ARBA00022723"/>
    </source>
</evidence>
<dbReference type="InterPro" id="IPR002933">
    <property type="entry name" value="Peptidase_M20"/>
</dbReference>
<dbReference type="PANTHER" id="PTHR43808:SF8">
    <property type="entry name" value="PEPTIDASE M20 DIMERISATION DOMAIN-CONTAINING PROTEIN"/>
    <property type="match status" value="1"/>
</dbReference>
<dbReference type="Pfam" id="PF01546">
    <property type="entry name" value="Peptidase_M20"/>
    <property type="match status" value="1"/>
</dbReference>
<comment type="catalytic activity">
    <reaction evidence="12">
        <text>N-succinyl-(2S,6S)-2,6-diaminopimelate + H2O = (2S,6S)-2,6-diaminopimelate + succinate</text>
        <dbReference type="Rhea" id="RHEA:22608"/>
        <dbReference type="ChEBI" id="CHEBI:15377"/>
        <dbReference type="ChEBI" id="CHEBI:30031"/>
        <dbReference type="ChEBI" id="CHEBI:57609"/>
        <dbReference type="ChEBI" id="CHEBI:58087"/>
        <dbReference type="EC" id="3.5.1.18"/>
    </reaction>
</comment>
<dbReference type="SUPFAM" id="SSF55031">
    <property type="entry name" value="Bacterial exopeptidase dimerisation domain"/>
    <property type="match status" value="1"/>
</dbReference>
<name>A0A853FTA7_9BURK</name>
<dbReference type="Pfam" id="PF07687">
    <property type="entry name" value="M20_dimer"/>
    <property type="match status" value="1"/>
</dbReference>
<accession>A0A853FTA7</accession>
<feature type="domain" description="Peptidase M20 dimerisation" evidence="13">
    <location>
        <begin position="195"/>
        <end position="301"/>
    </location>
</feature>
<dbReference type="InterPro" id="IPR036264">
    <property type="entry name" value="Bact_exopeptidase_dim_dom"/>
</dbReference>
<comment type="cofactor">
    <cofactor evidence="2">
        <name>Zn(2+)</name>
        <dbReference type="ChEBI" id="CHEBI:29105"/>
    </cofactor>
</comment>
<dbReference type="RefSeq" id="WP_180154427.1">
    <property type="nucleotide sequence ID" value="NZ_JACCEM010000003.1"/>
</dbReference>
<organism evidence="14 15">
    <name type="scientific">Parapusillimonas granuli</name>
    <dbReference type="NCBI Taxonomy" id="380911"/>
    <lineage>
        <taxon>Bacteria</taxon>
        <taxon>Pseudomonadati</taxon>
        <taxon>Pseudomonadota</taxon>
        <taxon>Betaproteobacteria</taxon>
        <taxon>Burkholderiales</taxon>
        <taxon>Alcaligenaceae</taxon>
        <taxon>Parapusillimonas</taxon>
    </lineage>
</organism>
<evidence type="ECO:0000256" key="10">
    <source>
        <dbReference type="ARBA" id="ARBA00022833"/>
    </source>
</evidence>
<keyword evidence="11" id="KW-0170">Cobalt</keyword>
<dbReference type="AlphaFoldDB" id="A0A853FTA7"/>
<dbReference type="InterPro" id="IPR011650">
    <property type="entry name" value="Peptidase_M20_dimer"/>
</dbReference>
<keyword evidence="8" id="KW-0479">Metal-binding</keyword>
<dbReference type="Gene3D" id="3.30.70.360">
    <property type="match status" value="1"/>
</dbReference>
<keyword evidence="7" id="KW-0028">Amino-acid biosynthesis</keyword>
<evidence type="ECO:0000256" key="4">
    <source>
        <dbReference type="ARBA" id="ARBA00006247"/>
    </source>
</evidence>
<comment type="cofactor">
    <cofactor evidence="1">
        <name>Co(2+)</name>
        <dbReference type="ChEBI" id="CHEBI:48828"/>
    </cofactor>
</comment>
<evidence type="ECO:0000256" key="9">
    <source>
        <dbReference type="ARBA" id="ARBA00022801"/>
    </source>
</evidence>
<comment type="caution">
    <text evidence="14">The sequence shown here is derived from an EMBL/GenBank/DDBJ whole genome shotgun (WGS) entry which is preliminary data.</text>
</comment>
<comment type="pathway">
    <text evidence="3">Amino-acid biosynthesis; L-lysine biosynthesis via DAP pathway; LL-2,6-diaminopimelate from (S)-tetrahydrodipicolinate (succinylase route): step 3/3.</text>
</comment>
<dbReference type="EMBL" id="JACCEM010000003">
    <property type="protein sequence ID" value="NYT49144.1"/>
    <property type="molecule type" value="Genomic_DNA"/>
</dbReference>
<evidence type="ECO:0000256" key="6">
    <source>
        <dbReference type="ARBA" id="ARBA00016853"/>
    </source>
</evidence>
<keyword evidence="15" id="KW-1185">Reference proteome</keyword>
<sequence>MDSNTINDRLAGWVDQNFDAEVAFLQQLVRMPTDTPPGDNAPYALAVAGMLEEWGWQVGRHPVPAERVRAYGMESITNLVIRREYGAGPTIALNAHGDVVPPGEGWTFPPYGGQVHDGRLYGRAAAVSKSDYASYLFAVRALEASGARLKGAIELHFTCDEEFGGLLGPGWLLDEGLVKPDLAICAAFSHAVVMAHNGCLQFEVTVNGKATHGAVPHTGHDALRAANKILDAIYTQADKLATVRSSVAGIDHPTMIVGRIAGGTNTNVVPGQVVLKMDRRMIPEEDPAQVEQDVRSMIENAVQGLDGIRVEIRRLLLANALRPLPGHEKLVSAIQQAAKTVLGEDIPAVGTPLYADARLYAERGIPVVMYGAGPRTLLESNAKRADENIALEDLRAATKVIGMALATLLAADGR</sequence>
<dbReference type="UniPathway" id="UPA00034">
    <property type="reaction ID" value="UER00021"/>
</dbReference>
<dbReference type="InterPro" id="IPR050072">
    <property type="entry name" value="Peptidase_M20A"/>
</dbReference>
<evidence type="ECO:0000259" key="13">
    <source>
        <dbReference type="Pfam" id="PF07687"/>
    </source>
</evidence>
<comment type="similarity">
    <text evidence="4">Belongs to the peptidase M20A family.</text>
</comment>
<dbReference type="InterPro" id="IPR001261">
    <property type="entry name" value="ArgE/DapE_CS"/>
</dbReference>
<dbReference type="Gene3D" id="3.40.630.10">
    <property type="entry name" value="Zn peptidases"/>
    <property type="match status" value="2"/>
</dbReference>
<dbReference type="SUPFAM" id="SSF53187">
    <property type="entry name" value="Zn-dependent exopeptidases"/>
    <property type="match status" value="1"/>
</dbReference>
<evidence type="ECO:0000256" key="11">
    <source>
        <dbReference type="ARBA" id="ARBA00023285"/>
    </source>
</evidence>
<proteinExistence type="inferred from homology"/>
<evidence type="ECO:0000256" key="2">
    <source>
        <dbReference type="ARBA" id="ARBA00001947"/>
    </source>
</evidence>
<evidence type="ECO:0000256" key="1">
    <source>
        <dbReference type="ARBA" id="ARBA00001941"/>
    </source>
</evidence>
<evidence type="ECO:0000313" key="15">
    <source>
        <dbReference type="Proteomes" id="UP000559809"/>
    </source>
</evidence>
<keyword evidence="9" id="KW-0378">Hydrolase</keyword>
<evidence type="ECO:0000256" key="5">
    <source>
        <dbReference type="ARBA" id="ARBA00011921"/>
    </source>
</evidence>
<dbReference type="GO" id="GO:0046872">
    <property type="term" value="F:metal ion binding"/>
    <property type="evidence" value="ECO:0007669"/>
    <property type="project" value="UniProtKB-KW"/>
</dbReference>
<dbReference type="GO" id="GO:0009014">
    <property type="term" value="F:succinyl-diaminopimelate desuccinylase activity"/>
    <property type="evidence" value="ECO:0007669"/>
    <property type="project" value="UniProtKB-EC"/>
</dbReference>
<dbReference type="GO" id="GO:0009089">
    <property type="term" value="P:lysine biosynthetic process via diaminopimelate"/>
    <property type="evidence" value="ECO:0007669"/>
    <property type="project" value="UniProtKB-UniPathway"/>
</dbReference>
<dbReference type="PANTHER" id="PTHR43808">
    <property type="entry name" value="ACETYLORNITHINE DEACETYLASE"/>
    <property type="match status" value="1"/>
</dbReference>
<dbReference type="NCBIfam" id="TIGR01910">
    <property type="entry name" value="DapE-ArgE"/>
    <property type="match status" value="1"/>
</dbReference>
<evidence type="ECO:0000256" key="12">
    <source>
        <dbReference type="ARBA" id="ARBA00051301"/>
    </source>
</evidence>